<feature type="region of interest" description="Disordered" evidence="1">
    <location>
        <begin position="146"/>
        <end position="182"/>
    </location>
</feature>
<name>A0ABS5PXZ2_9PSED</name>
<gene>
    <name evidence="2" type="ORF">I0D00_04665</name>
</gene>
<reference evidence="2 3" key="1">
    <citation type="journal article" date="2021" name="Syst. Appl. Microbiol.">
        <title>Pseudomonas lalucatii sp. nov. isolated from Vallgornera, a karstic cave in Mallorca, Western Mediterranean.</title>
        <authorList>
            <person name="Busquets A."/>
            <person name="Mulet M."/>
            <person name="Gomila M."/>
            <person name="Garcia-Valdes E."/>
        </authorList>
    </citation>
    <scope>NUCLEOTIDE SEQUENCE [LARGE SCALE GENOMIC DNA]</scope>
    <source>
        <strain evidence="2 3">R1b54</strain>
    </source>
</reference>
<accession>A0ABS5PXZ2</accession>
<protein>
    <submittedName>
        <fullName evidence="2">Uncharacterized protein</fullName>
    </submittedName>
</protein>
<evidence type="ECO:0000313" key="2">
    <source>
        <dbReference type="EMBL" id="MBS7661239.1"/>
    </source>
</evidence>
<keyword evidence="3" id="KW-1185">Reference proteome</keyword>
<organism evidence="2 3">
    <name type="scientific">Pseudomonas lalucatii</name>
    <dbReference type="NCBI Taxonomy" id="1424203"/>
    <lineage>
        <taxon>Bacteria</taxon>
        <taxon>Pseudomonadati</taxon>
        <taxon>Pseudomonadota</taxon>
        <taxon>Gammaproteobacteria</taxon>
        <taxon>Pseudomonadales</taxon>
        <taxon>Pseudomonadaceae</taxon>
        <taxon>Pseudomonas</taxon>
    </lineage>
</organism>
<comment type="caution">
    <text evidence="2">The sequence shown here is derived from an EMBL/GenBank/DDBJ whole genome shotgun (WGS) entry which is preliminary data.</text>
</comment>
<evidence type="ECO:0000313" key="3">
    <source>
        <dbReference type="Proteomes" id="UP001196601"/>
    </source>
</evidence>
<dbReference type="Proteomes" id="UP001196601">
    <property type="component" value="Unassembled WGS sequence"/>
</dbReference>
<dbReference type="RefSeq" id="WP_213638572.1">
    <property type="nucleotide sequence ID" value="NZ_JADPMV010000001.1"/>
</dbReference>
<feature type="compositionally biased region" description="Polar residues" evidence="1">
    <location>
        <begin position="156"/>
        <end position="169"/>
    </location>
</feature>
<proteinExistence type="predicted"/>
<dbReference type="EMBL" id="JADPMV010000001">
    <property type="protein sequence ID" value="MBS7661239.1"/>
    <property type="molecule type" value="Genomic_DNA"/>
</dbReference>
<evidence type="ECO:0000256" key="1">
    <source>
        <dbReference type="SAM" id="MobiDB-lite"/>
    </source>
</evidence>
<sequence>MPNLLMPATALLLPSQPQPAGAGTRLDEANVAAQHRLDREILESEESGPAAPPWADAYAAAFYSAQGTRPAQALDALCSLHLGLHDFRAIGREDVIRVAWTTNRQRDADYGACAPNWTPCARNFATLAQATATPSITASAAARTWSAPACRPTRPPHTQKNGSLSSRSFHANPGLSPERPAG</sequence>